<evidence type="ECO:0000256" key="2">
    <source>
        <dbReference type="SAM" id="SignalP"/>
    </source>
</evidence>
<dbReference type="Pfam" id="PF13505">
    <property type="entry name" value="OMP_b-brl"/>
    <property type="match status" value="1"/>
</dbReference>
<comment type="caution">
    <text evidence="4">The sequence shown here is derived from an EMBL/GenBank/DDBJ whole genome shotgun (WGS) entry which is preliminary data.</text>
</comment>
<reference evidence="4" key="1">
    <citation type="journal article" date="2020" name="mSystems">
        <title>Genome- and Community-Level Interaction Insights into Carbon Utilization and Element Cycling Functions of Hydrothermarchaeota in Hydrothermal Sediment.</title>
        <authorList>
            <person name="Zhou Z."/>
            <person name="Liu Y."/>
            <person name="Xu W."/>
            <person name="Pan J."/>
            <person name="Luo Z.H."/>
            <person name="Li M."/>
        </authorList>
    </citation>
    <scope>NUCLEOTIDE SEQUENCE [LARGE SCALE GENOMIC DNA]</scope>
    <source>
        <strain evidence="4">SpSt-349</strain>
    </source>
</reference>
<organism evidence="4">
    <name type="scientific">Geobacter metallireducens</name>
    <dbReference type="NCBI Taxonomy" id="28232"/>
    <lineage>
        <taxon>Bacteria</taxon>
        <taxon>Pseudomonadati</taxon>
        <taxon>Thermodesulfobacteriota</taxon>
        <taxon>Desulfuromonadia</taxon>
        <taxon>Geobacterales</taxon>
        <taxon>Geobacteraceae</taxon>
        <taxon>Geobacter</taxon>
    </lineage>
</organism>
<evidence type="ECO:0000259" key="3">
    <source>
        <dbReference type="Pfam" id="PF13505"/>
    </source>
</evidence>
<dbReference type="SUPFAM" id="SSF56925">
    <property type="entry name" value="OMPA-like"/>
    <property type="match status" value="1"/>
</dbReference>
<keyword evidence="1 2" id="KW-0732">Signal</keyword>
<feature type="domain" description="Outer membrane protein beta-barrel" evidence="3">
    <location>
        <begin position="9"/>
        <end position="220"/>
    </location>
</feature>
<evidence type="ECO:0000313" key="4">
    <source>
        <dbReference type="EMBL" id="HEN40848.1"/>
    </source>
</evidence>
<name>A0A831U1X7_GEOME</name>
<dbReference type="InterPro" id="IPR027385">
    <property type="entry name" value="Beta-barrel_OMP"/>
</dbReference>
<evidence type="ECO:0000256" key="1">
    <source>
        <dbReference type="ARBA" id="ARBA00022729"/>
    </source>
</evidence>
<proteinExistence type="predicted"/>
<protein>
    <submittedName>
        <fullName evidence="4">Porin family protein</fullName>
    </submittedName>
</protein>
<dbReference type="InterPro" id="IPR011250">
    <property type="entry name" value="OMP/PagP_B-barrel"/>
</dbReference>
<gene>
    <name evidence="4" type="ORF">ENQ87_00510</name>
</gene>
<feature type="chain" id="PRO_5033066643" evidence="2">
    <location>
        <begin position="23"/>
        <end position="220"/>
    </location>
</feature>
<dbReference type="EMBL" id="DSOV01000002">
    <property type="protein sequence ID" value="HEN40848.1"/>
    <property type="molecule type" value="Genomic_DNA"/>
</dbReference>
<accession>A0A831U1X7</accession>
<feature type="signal peptide" evidence="2">
    <location>
        <begin position="1"/>
        <end position="22"/>
    </location>
</feature>
<dbReference type="AlphaFoldDB" id="A0A831U1X7"/>
<sequence>MKRLLVAAAVVAIWGIPAMGEAAHARPGGYFSGFLGVNIPRDADVSGPGLADQAEFDPSVAVGGTAGYDYGFFRLEGEISYRHAEIGGVYDTLADVRYRGVDGDVGALAFMANAYFDMENDTPVTPYWGGGIGFAVLDISDTTGIAPGGGLTDLYYNGNDTVFAYQAGAGVEIALNPFISLDLGYRYFGTSTATVDEESPLETRFKLESHNALMGFRVKF</sequence>
<dbReference type="Gene3D" id="2.40.160.20">
    <property type="match status" value="1"/>
</dbReference>